<sequence>MASEAVMRSLSLSNVEILDGLLLYKKSRKRERKNTYRRGEPLDQQTHLKQADNDRRARHSTVNGISAQYTENQLANIKQEDGKALEQKVPLEKVAQRAGDHRSYGKRQKTSHE</sequence>
<keyword evidence="3" id="KW-1185">Reference proteome</keyword>
<dbReference type="EMBL" id="PQXJ01000354">
    <property type="protein sequence ID" value="TGO51506.1"/>
    <property type="molecule type" value="Genomic_DNA"/>
</dbReference>
<evidence type="ECO:0000256" key="1">
    <source>
        <dbReference type="SAM" id="MobiDB-lite"/>
    </source>
</evidence>
<accession>A0A4Z1HR23</accession>
<feature type="compositionally biased region" description="Basic residues" evidence="1">
    <location>
        <begin position="104"/>
        <end position="113"/>
    </location>
</feature>
<name>A0A4Z1HR23_9HELO</name>
<dbReference type="AlphaFoldDB" id="A0A4Z1HR23"/>
<feature type="region of interest" description="Disordered" evidence="1">
    <location>
        <begin position="28"/>
        <end position="67"/>
    </location>
</feature>
<proteinExistence type="predicted"/>
<evidence type="ECO:0000313" key="3">
    <source>
        <dbReference type="Proteomes" id="UP000297452"/>
    </source>
</evidence>
<feature type="compositionally biased region" description="Basic and acidic residues" evidence="1">
    <location>
        <begin position="90"/>
        <end position="103"/>
    </location>
</feature>
<comment type="caution">
    <text evidence="2">The sequence shown here is derived from an EMBL/GenBank/DDBJ whole genome shotgun (WGS) entry which is preliminary data.</text>
</comment>
<dbReference type="Proteomes" id="UP000297452">
    <property type="component" value="Unassembled WGS sequence"/>
</dbReference>
<organism evidence="2 3">
    <name type="scientific">Botryotinia narcissicola</name>
    <dbReference type="NCBI Taxonomy" id="278944"/>
    <lineage>
        <taxon>Eukaryota</taxon>
        <taxon>Fungi</taxon>
        <taxon>Dikarya</taxon>
        <taxon>Ascomycota</taxon>
        <taxon>Pezizomycotina</taxon>
        <taxon>Leotiomycetes</taxon>
        <taxon>Helotiales</taxon>
        <taxon>Sclerotiniaceae</taxon>
        <taxon>Botryotinia</taxon>
    </lineage>
</organism>
<protein>
    <submittedName>
        <fullName evidence="2">Uncharacterized protein</fullName>
    </submittedName>
</protein>
<gene>
    <name evidence="2" type="ORF">BOTNAR_0354g00070</name>
</gene>
<reference evidence="2 3" key="1">
    <citation type="submission" date="2017-12" db="EMBL/GenBank/DDBJ databases">
        <title>Comparative genomics of Botrytis spp.</title>
        <authorList>
            <person name="Valero-Jimenez C.A."/>
            <person name="Tapia P."/>
            <person name="Veloso J."/>
            <person name="Silva-Moreno E."/>
            <person name="Staats M."/>
            <person name="Valdes J.H."/>
            <person name="Van Kan J.A.L."/>
        </authorList>
    </citation>
    <scope>NUCLEOTIDE SEQUENCE [LARGE SCALE GENOMIC DNA]</scope>
    <source>
        <strain evidence="2 3">MUCL2120</strain>
    </source>
</reference>
<feature type="region of interest" description="Disordered" evidence="1">
    <location>
        <begin position="90"/>
        <end position="113"/>
    </location>
</feature>
<evidence type="ECO:0000313" key="2">
    <source>
        <dbReference type="EMBL" id="TGO51506.1"/>
    </source>
</evidence>
<dbReference type="OrthoDB" id="10393540at2759"/>